<reference evidence="6" key="1">
    <citation type="submission" date="2018-07" db="EMBL/GenBank/DDBJ databases">
        <title>Genome sequencing of Paracoccus sp. SC2-6.</title>
        <authorList>
            <person name="Heo J."/>
            <person name="Kim S.-J."/>
            <person name="Kwon S.-W."/>
        </authorList>
    </citation>
    <scope>NUCLEOTIDE SEQUENCE [LARGE SCALE GENOMIC DNA]</scope>
    <source>
        <strain evidence="6">SC2-6</strain>
    </source>
</reference>
<dbReference type="PANTHER" id="PTHR42781:SF4">
    <property type="entry name" value="SPERMIDINE_PUTRESCINE IMPORT ATP-BINDING PROTEIN POTA"/>
    <property type="match status" value="1"/>
</dbReference>
<dbReference type="RefSeq" id="WP_114076828.1">
    <property type="nucleotide sequence ID" value="NZ_CP030918.1"/>
</dbReference>
<evidence type="ECO:0000259" key="4">
    <source>
        <dbReference type="PROSITE" id="PS50893"/>
    </source>
</evidence>
<dbReference type="GO" id="GO:0015847">
    <property type="term" value="P:putrescine transport"/>
    <property type="evidence" value="ECO:0007669"/>
    <property type="project" value="UniProtKB-ARBA"/>
</dbReference>
<accession>A0A344PMA6</accession>
<dbReference type="InterPro" id="IPR050093">
    <property type="entry name" value="ABC_SmlMolc_Importer"/>
</dbReference>
<dbReference type="KEGG" id="pars:DRW48_13225"/>
<dbReference type="GO" id="GO:0043190">
    <property type="term" value="C:ATP-binding cassette (ABC) transporter complex"/>
    <property type="evidence" value="ECO:0007669"/>
    <property type="project" value="InterPro"/>
</dbReference>
<dbReference type="PROSITE" id="PS50893">
    <property type="entry name" value="ABC_TRANSPORTER_2"/>
    <property type="match status" value="1"/>
</dbReference>
<dbReference type="OrthoDB" id="9802264at2"/>
<evidence type="ECO:0000313" key="6">
    <source>
        <dbReference type="Proteomes" id="UP000252023"/>
    </source>
</evidence>
<keyword evidence="1" id="KW-0813">Transport</keyword>
<feature type="domain" description="ABC transporter" evidence="4">
    <location>
        <begin position="9"/>
        <end position="239"/>
    </location>
</feature>
<evidence type="ECO:0000256" key="1">
    <source>
        <dbReference type="ARBA" id="ARBA00022448"/>
    </source>
</evidence>
<keyword evidence="6" id="KW-1185">Reference proteome</keyword>
<dbReference type="PANTHER" id="PTHR42781">
    <property type="entry name" value="SPERMIDINE/PUTRESCINE IMPORT ATP-BINDING PROTEIN POTA"/>
    <property type="match status" value="1"/>
</dbReference>
<dbReference type="InterPro" id="IPR003593">
    <property type="entry name" value="AAA+_ATPase"/>
</dbReference>
<dbReference type="InterPro" id="IPR027417">
    <property type="entry name" value="P-loop_NTPase"/>
</dbReference>
<keyword evidence="3 5" id="KW-0067">ATP-binding</keyword>
<dbReference type="Pfam" id="PF08402">
    <property type="entry name" value="TOBE_2"/>
    <property type="match status" value="1"/>
</dbReference>
<evidence type="ECO:0000313" key="5">
    <source>
        <dbReference type="EMBL" id="AXC50511.1"/>
    </source>
</evidence>
<dbReference type="EMBL" id="CP030918">
    <property type="protein sequence ID" value="AXC50511.1"/>
    <property type="molecule type" value="Genomic_DNA"/>
</dbReference>
<dbReference type="InterPro" id="IPR008995">
    <property type="entry name" value="Mo/tungstate-bd_C_term_dom"/>
</dbReference>
<keyword evidence="2" id="KW-0547">Nucleotide-binding</keyword>
<dbReference type="SUPFAM" id="SSF52540">
    <property type="entry name" value="P-loop containing nucleoside triphosphate hydrolases"/>
    <property type="match status" value="1"/>
</dbReference>
<dbReference type="GO" id="GO:0016887">
    <property type="term" value="F:ATP hydrolysis activity"/>
    <property type="evidence" value="ECO:0007669"/>
    <property type="project" value="InterPro"/>
</dbReference>
<dbReference type="AlphaFoldDB" id="A0A344PMA6"/>
<dbReference type="InterPro" id="IPR013611">
    <property type="entry name" value="Transp-assoc_OB_typ2"/>
</dbReference>
<sequence>MPELLGKAVTIRSLVKSYGAARVLHGLDLDIGSGEFCTLLGASGSGKTTTLKAIAGFEQIDSGSISIDGVDIAPIPVARRNIGMVFQNYALFPHMSVRRNVAFGLEMRRLASAEIYRRVDDVLKLVELTPYADKSPEALSGGQQQRVALARALVINPDILLMDEPLGALDKNLRQAIQLQLKALHRELGVTIIYVTHDQEEALHLSDRIVIMDQGRIVQHGTPHELYFNPDNPFVAGFLGECNFLVDSAGKRIGVRPEVMRPGASTKASQREIAATIESVIFLGSGTKIVGRVGDTQITAVVNNGRVSTLPGEGEVMLFHVDEGDVMIWPSAAQRG</sequence>
<proteinExistence type="predicted"/>
<dbReference type="InterPro" id="IPR017871">
    <property type="entry name" value="ABC_transporter-like_CS"/>
</dbReference>
<name>A0A344PMA6_9RHOB</name>
<dbReference type="FunFam" id="3.40.50.300:FF:000133">
    <property type="entry name" value="Spermidine/putrescine import ATP-binding protein PotA"/>
    <property type="match status" value="1"/>
</dbReference>
<dbReference type="GO" id="GO:0005524">
    <property type="term" value="F:ATP binding"/>
    <property type="evidence" value="ECO:0007669"/>
    <property type="project" value="UniProtKB-KW"/>
</dbReference>
<dbReference type="GO" id="GO:0022857">
    <property type="term" value="F:transmembrane transporter activity"/>
    <property type="evidence" value="ECO:0007669"/>
    <property type="project" value="InterPro"/>
</dbReference>
<evidence type="ECO:0000256" key="2">
    <source>
        <dbReference type="ARBA" id="ARBA00022741"/>
    </source>
</evidence>
<evidence type="ECO:0000256" key="3">
    <source>
        <dbReference type="ARBA" id="ARBA00022840"/>
    </source>
</evidence>
<dbReference type="Gene3D" id="3.40.50.300">
    <property type="entry name" value="P-loop containing nucleotide triphosphate hydrolases"/>
    <property type="match status" value="1"/>
</dbReference>
<protein>
    <submittedName>
        <fullName evidence="5">ABC transporter ATP-binding protein</fullName>
    </submittedName>
</protein>
<dbReference type="Pfam" id="PF00005">
    <property type="entry name" value="ABC_tran"/>
    <property type="match status" value="1"/>
</dbReference>
<organism evidence="5 6">
    <name type="scientific">Paracoccus suum</name>
    <dbReference type="NCBI Taxonomy" id="2259340"/>
    <lineage>
        <taxon>Bacteria</taxon>
        <taxon>Pseudomonadati</taxon>
        <taxon>Pseudomonadota</taxon>
        <taxon>Alphaproteobacteria</taxon>
        <taxon>Rhodobacterales</taxon>
        <taxon>Paracoccaceae</taxon>
        <taxon>Paracoccus</taxon>
    </lineage>
</organism>
<dbReference type="SUPFAM" id="SSF50331">
    <property type="entry name" value="MOP-like"/>
    <property type="match status" value="1"/>
</dbReference>
<dbReference type="PROSITE" id="PS00211">
    <property type="entry name" value="ABC_TRANSPORTER_1"/>
    <property type="match status" value="1"/>
</dbReference>
<dbReference type="SMART" id="SM00382">
    <property type="entry name" value="AAA"/>
    <property type="match status" value="1"/>
</dbReference>
<dbReference type="Proteomes" id="UP000252023">
    <property type="component" value="Chromosome"/>
</dbReference>
<gene>
    <name evidence="5" type="ORF">DRW48_13225</name>
</gene>
<dbReference type="InterPro" id="IPR003439">
    <property type="entry name" value="ABC_transporter-like_ATP-bd"/>
</dbReference>